<dbReference type="SUPFAM" id="SSF56925">
    <property type="entry name" value="OMPA-like"/>
    <property type="match status" value="1"/>
</dbReference>
<keyword evidence="5" id="KW-1185">Reference proteome</keyword>
<dbReference type="RefSeq" id="WP_045152886.1">
    <property type="nucleotide sequence ID" value="NZ_JZSW01000007.1"/>
</dbReference>
<evidence type="ECO:0000256" key="2">
    <source>
        <dbReference type="SAM" id="SignalP"/>
    </source>
</evidence>
<evidence type="ECO:0000256" key="1">
    <source>
        <dbReference type="ARBA" id="ARBA00022729"/>
    </source>
</evidence>
<dbReference type="InterPro" id="IPR011250">
    <property type="entry name" value="OMP/PagP_B-barrel"/>
</dbReference>
<gene>
    <name evidence="4" type="ORF">C0W27_15915</name>
</gene>
<dbReference type="EMBL" id="PYOU01000014">
    <property type="protein sequence ID" value="PSX07054.1"/>
    <property type="molecule type" value="Genomic_DNA"/>
</dbReference>
<accession>A0ABX5H179</accession>
<evidence type="ECO:0000313" key="4">
    <source>
        <dbReference type="EMBL" id="PSX07054.1"/>
    </source>
</evidence>
<feature type="chain" id="PRO_5046365444" evidence="2">
    <location>
        <begin position="20"/>
        <end position="200"/>
    </location>
</feature>
<comment type="caution">
    <text evidence="4">The sequence shown here is derived from an EMBL/GenBank/DDBJ whole genome shotgun (WGS) entry which is preliminary data.</text>
</comment>
<feature type="signal peptide" evidence="2">
    <location>
        <begin position="1"/>
        <end position="19"/>
    </location>
</feature>
<sequence length="200" mass="21945">MRNGIAVGFMCLFSTASFASTNSASSIGLKVGVSDVTFTALNEKKSSSGIEYGIDYTWLNYFYKNVSLGLNLTASRFENQLYGNEQSDHSAVIVSPIISYRFLTVSPEFLGVKHLRFHDGLSVYFKIGLGYAKSKIANTNISMEESGAVGSFGAGFKFQTTGHWAFAIEYNQIDNKLWGMGSRDYGISNSSLLGSLSYRF</sequence>
<dbReference type="Gene3D" id="2.40.160.20">
    <property type="match status" value="1"/>
</dbReference>
<dbReference type="Pfam" id="PF13505">
    <property type="entry name" value="OMP_b-brl"/>
    <property type="match status" value="1"/>
</dbReference>
<name>A0ABX5H179_PHOAN</name>
<reference evidence="4 5" key="1">
    <citation type="submission" date="2018-01" db="EMBL/GenBank/DDBJ databases">
        <title>Whole genome sequencing of Histamine producing bacteria.</title>
        <authorList>
            <person name="Butler K."/>
        </authorList>
    </citation>
    <scope>NUCLEOTIDE SEQUENCE [LARGE SCALE GENOMIC DNA]</scope>
    <source>
        <strain evidence="4 5">A6-1</strain>
    </source>
</reference>
<dbReference type="Proteomes" id="UP000240989">
    <property type="component" value="Unassembled WGS sequence"/>
</dbReference>
<organism evidence="4 5">
    <name type="scientific">Photobacterium angustum</name>
    <dbReference type="NCBI Taxonomy" id="661"/>
    <lineage>
        <taxon>Bacteria</taxon>
        <taxon>Pseudomonadati</taxon>
        <taxon>Pseudomonadota</taxon>
        <taxon>Gammaproteobacteria</taxon>
        <taxon>Vibrionales</taxon>
        <taxon>Vibrionaceae</taxon>
        <taxon>Photobacterium</taxon>
    </lineage>
</organism>
<evidence type="ECO:0000259" key="3">
    <source>
        <dbReference type="Pfam" id="PF13505"/>
    </source>
</evidence>
<protein>
    <submittedName>
        <fullName evidence="4">Porin family protein</fullName>
    </submittedName>
</protein>
<proteinExistence type="predicted"/>
<keyword evidence="1 2" id="KW-0732">Signal</keyword>
<feature type="domain" description="Outer membrane protein beta-barrel" evidence="3">
    <location>
        <begin position="8"/>
        <end position="200"/>
    </location>
</feature>
<dbReference type="InterPro" id="IPR027385">
    <property type="entry name" value="Beta-barrel_OMP"/>
</dbReference>
<evidence type="ECO:0000313" key="5">
    <source>
        <dbReference type="Proteomes" id="UP000240989"/>
    </source>
</evidence>